<name>S9VKU0_9TRYP</name>
<dbReference type="GO" id="GO:0004722">
    <property type="term" value="F:protein serine/threonine phosphatase activity"/>
    <property type="evidence" value="ECO:0007669"/>
    <property type="project" value="InterPro"/>
</dbReference>
<sequence>MLKGIHSFPLTNKKLQLLTLPYISVGTCELMNTACNFHLDSFNVYNNKNRSLYVSTTEREDKRVAFMGDTVAGGLCDSYTGLEVSQFIAKYLAKALSLHTLLPSEVQKLRQEFPGDELVDYLKMNVHARRLEHGTARHLQSLFTDKDMQHYAFLADSAFFKAHAAGPWGGGAERGPAALSHAEEVAGVDSRTRIADAGCRAIWFSATVAPTALELQRRSAMVESASHKGLAPAPQKSLRSPAEDLLLEQDRLQEIRGRYPYCLDVMVSGVGSSRAFGIVRNPFSEGGKKSLLDTERERMVPLSVDHIPFRTMEYRRITSAGGVLDSGKGNMIDGNPFYNVSRSFGHWSMKNDLRLSPVEQKLIPLPSSMSWEMLPGDILVMSNQALYETRGEELSSMDELAKLAGREIDRGRSPEQVAASLCDFAIRFGADHALQVMVAVATEAPEEALAQQDGLQQLHFEEWVEPGPLYSEVFRRVPAYRESVQHDCDRLGVSLAKLLQLRWERVREILPLRHQLSLMPYYGKECGELQQAMDEEAHLFDHEVLKNRDAAPEQVDALFHRIAQQLGRDTK</sequence>
<keyword evidence="3" id="KW-1185">Reference proteome</keyword>
<protein>
    <submittedName>
        <fullName evidence="2">Protein phosphatase 2C</fullName>
    </submittedName>
</protein>
<evidence type="ECO:0000259" key="1">
    <source>
        <dbReference type="SMART" id="SM00332"/>
    </source>
</evidence>
<dbReference type="Pfam" id="PF00481">
    <property type="entry name" value="PP2C"/>
    <property type="match status" value="1"/>
</dbReference>
<evidence type="ECO:0000313" key="3">
    <source>
        <dbReference type="Proteomes" id="UP000015354"/>
    </source>
</evidence>
<proteinExistence type="predicted"/>
<feature type="domain" description="PPM-type phosphatase" evidence="1">
    <location>
        <begin position="43"/>
        <end position="438"/>
    </location>
</feature>
<dbReference type="InterPro" id="IPR015655">
    <property type="entry name" value="PP2C"/>
</dbReference>
<dbReference type="PANTHER" id="PTHR13832">
    <property type="entry name" value="PROTEIN PHOSPHATASE 2C"/>
    <property type="match status" value="1"/>
</dbReference>
<gene>
    <name evidence="2" type="ORF">STCU_07441</name>
</gene>
<dbReference type="EMBL" id="ATMH01007441">
    <property type="protein sequence ID" value="EPY23820.1"/>
    <property type="molecule type" value="Genomic_DNA"/>
</dbReference>
<evidence type="ECO:0000313" key="2">
    <source>
        <dbReference type="EMBL" id="EPY23820.1"/>
    </source>
</evidence>
<dbReference type="OrthoDB" id="10264738at2759"/>
<accession>S9VKU0</accession>
<dbReference type="PANTHER" id="PTHR13832:SF847">
    <property type="entry name" value="PHOSPHATASE 2C, PUTATIVE-RELATED"/>
    <property type="match status" value="1"/>
</dbReference>
<dbReference type="Proteomes" id="UP000015354">
    <property type="component" value="Unassembled WGS sequence"/>
</dbReference>
<dbReference type="AlphaFoldDB" id="S9VKU0"/>
<dbReference type="InterPro" id="IPR036457">
    <property type="entry name" value="PPM-type-like_dom_sf"/>
</dbReference>
<comment type="caution">
    <text evidence="2">The sequence shown here is derived from an EMBL/GenBank/DDBJ whole genome shotgun (WGS) entry which is preliminary data.</text>
</comment>
<organism evidence="2 3">
    <name type="scientific">Strigomonas culicis</name>
    <dbReference type="NCBI Taxonomy" id="28005"/>
    <lineage>
        <taxon>Eukaryota</taxon>
        <taxon>Discoba</taxon>
        <taxon>Euglenozoa</taxon>
        <taxon>Kinetoplastea</taxon>
        <taxon>Metakinetoplastina</taxon>
        <taxon>Trypanosomatida</taxon>
        <taxon>Trypanosomatidae</taxon>
        <taxon>Strigomonadinae</taxon>
        <taxon>Strigomonas</taxon>
    </lineage>
</organism>
<dbReference type="SUPFAM" id="SSF81606">
    <property type="entry name" value="PP2C-like"/>
    <property type="match status" value="1"/>
</dbReference>
<dbReference type="InterPro" id="IPR001932">
    <property type="entry name" value="PPM-type_phosphatase-like_dom"/>
</dbReference>
<dbReference type="SMART" id="SM00332">
    <property type="entry name" value="PP2Cc"/>
    <property type="match status" value="1"/>
</dbReference>
<dbReference type="Gene3D" id="3.60.40.10">
    <property type="entry name" value="PPM-type phosphatase domain"/>
    <property type="match status" value="1"/>
</dbReference>
<reference evidence="2 3" key="1">
    <citation type="journal article" date="2013" name="PLoS ONE">
        <title>Predicting the Proteins of Angomonas deanei, Strigomonas culicis and Their Respective Endosymbionts Reveals New Aspects of the Trypanosomatidae Family.</title>
        <authorList>
            <person name="Motta M.C."/>
            <person name="Martins A.C."/>
            <person name="de Souza S.S."/>
            <person name="Catta-Preta C.M."/>
            <person name="Silva R."/>
            <person name="Klein C.C."/>
            <person name="de Almeida L.G."/>
            <person name="de Lima Cunha O."/>
            <person name="Ciapina L.P."/>
            <person name="Brocchi M."/>
            <person name="Colabardini A.C."/>
            <person name="de Araujo Lima B."/>
            <person name="Machado C.R."/>
            <person name="de Almeida Soares C.M."/>
            <person name="Probst C.M."/>
            <person name="de Menezes C.B."/>
            <person name="Thompson C.E."/>
            <person name="Bartholomeu D.C."/>
            <person name="Gradia D.F."/>
            <person name="Pavoni D.P."/>
            <person name="Grisard E.C."/>
            <person name="Fantinatti-Garboggini F."/>
            <person name="Marchini F.K."/>
            <person name="Rodrigues-Luiz G.F."/>
            <person name="Wagner G."/>
            <person name="Goldman G.H."/>
            <person name="Fietto J.L."/>
            <person name="Elias M.C."/>
            <person name="Goldman M.H."/>
            <person name="Sagot M.F."/>
            <person name="Pereira M."/>
            <person name="Stoco P.H."/>
            <person name="de Mendonca-Neto R.P."/>
            <person name="Teixeira S.M."/>
            <person name="Maciel T.E."/>
            <person name="de Oliveira Mendes T.A."/>
            <person name="Urmenyi T.P."/>
            <person name="de Souza W."/>
            <person name="Schenkman S."/>
            <person name="de Vasconcelos A.T."/>
        </authorList>
    </citation>
    <scope>NUCLEOTIDE SEQUENCE [LARGE SCALE GENOMIC DNA]</scope>
</reference>